<dbReference type="Proteomes" id="UP000007755">
    <property type="component" value="Unassembled WGS sequence"/>
</dbReference>
<name>F4WBE2_ACREC</name>
<evidence type="ECO:0000313" key="2">
    <source>
        <dbReference type="EMBL" id="EGI68498.1"/>
    </source>
</evidence>
<evidence type="ECO:0000256" key="1">
    <source>
        <dbReference type="SAM" id="MobiDB-lite"/>
    </source>
</evidence>
<feature type="region of interest" description="Disordered" evidence="1">
    <location>
        <begin position="77"/>
        <end position="99"/>
    </location>
</feature>
<proteinExistence type="predicted"/>
<evidence type="ECO:0000313" key="3">
    <source>
        <dbReference type="Proteomes" id="UP000007755"/>
    </source>
</evidence>
<dbReference type="InParanoid" id="F4WBE2"/>
<accession>F4WBE2</accession>
<feature type="compositionally biased region" description="Basic and acidic residues" evidence="1">
    <location>
        <begin position="83"/>
        <end position="96"/>
    </location>
</feature>
<reference evidence="2" key="1">
    <citation type="submission" date="2011-02" db="EMBL/GenBank/DDBJ databases">
        <title>The genome of the leaf-cutting ant Acromyrmex echinatior suggests key adaptations to social evolution and fungus farming.</title>
        <authorList>
            <person name="Nygaard S."/>
            <person name="Zhang G."/>
        </authorList>
    </citation>
    <scope>NUCLEOTIDE SEQUENCE</scope>
</reference>
<organism evidence="3">
    <name type="scientific">Acromyrmex echinatior</name>
    <name type="common">Panamanian leafcutter ant</name>
    <name type="synonym">Acromyrmex octospinosus echinatior</name>
    <dbReference type="NCBI Taxonomy" id="103372"/>
    <lineage>
        <taxon>Eukaryota</taxon>
        <taxon>Metazoa</taxon>
        <taxon>Ecdysozoa</taxon>
        <taxon>Arthropoda</taxon>
        <taxon>Hexapoda</taxon>
        <taxon>Insecta</taxon>
        <taxon>Pterygota</taxon>
        <taxon>Neoptera</taxon>
        <taxon>Endopterygota</taxon>
        <taxon>Hymenoptera</taxon>
        <taxon>Apocrita</taxon>
        <taxon>Aculeata</taxon>
        <taxon>Formicoidea</taxon>
        <taxon>Formicidae</taxon>
        <taxon>Myrmicinae</taxon>
        <taxon>Acromyrmex</taxon>
    </lineage>
</organism>
<protein>
    <submittedName>
        <fullName evidence="2">Uncharacterized protein</fullName>
    </submittedName>
</protein>
<sequence>MQICQLLEKAAYLSEGEPSAGGIVEQPDGLKITLDISDNELMRRIRQLIPSGTIELDVDLERALCKASSTLYEGVGVKNRKKAEREREKERSETRKGFGRGRIIDEIGGDVGNCDSKEIKKILRWSREMLREVAEDLDLVRPRDLSSDQNGPD</sequence>
<gene>
    <name evidence="2" type="ORF">G5I_02852</name>
</gene>
<keyword evidence="3" id="KW-1185">Reference proteome</keyword>
<dbReference type="AlphaFoldDB" id="F4WBE2"/>
<dbReference type="EMBL" id="GL888062">
    <property type="protein sequence ID" value="EGI68498.1"/>
    <property type="molecule type" value="Genomic_DNA"/>
</dbReference>